<dbReference type="PANTHER" id="PTHR31157">
    <property type="entry name" value="SCP DOMAIN-CONTAINING PROTEIN"/>
    <property type="match status" value="1"/>
</dbReference>
<accession>A0ABT9V260</accession>
<feature type="chain" id="PRO_5047374814" evidence="2">
    <location>
        <begin position="28"/>
        <end position="240"/>
    </location>
</feature>
<keyword evidence="5" id="KW-1185">Reference proteome</keyword>
<evidence type="ECO:0000256" key="2">
    <source>
        <dbReference type="SAM" id="SignalP"/>
    </source>
</evidence>
<evidence type="ECO:0000256" key="1">
    <source>
        <dbReference type="SAM" id="MobiDB-lite"/>
    </source>
</evidence>
<gene>
    <name evidence="4" type="ORF">J2S07_001339</name>
</gene>
<dbReference type="InterPro" id="IPR014044">
    <property type="entry name" value="CAP_dom"/>
</dbReference>
<dbReference type="InterPro" id="IPR014258">
    <property type="entry name" value="CAP_domain_YkwD-like"/>
</dbReference>
<proteinExistence type="predicted"/>
<feature type="domain" description="SCP" evidence="3">
    <location>
        <begin position="124"/>
        <end position="237"/>
    </location>
</feature>
<evidence type="ECO:0000313" key="4">
    <source>
        <dbReference type="EMBL" id="MDQ0155035.1"/>
    </source>
</evidence>
<dbReference type="InterPro" id="IPR035940">
    <property type="entry name" value="CAP_sf"/>
</dbReference>
<dbReference type="CDD" id="cd05379">
    <property type="entry name" value="CAP_bacterial"/>
    <property type="match status" value="1"/>
</dbReference>
<organism evidence="4 5">
    <name type="scientific">Anoxybacillus andreesenii</name>
    <dbReference type="NCBI Taxonomy" id="1325932"/>
    <lineage>
        <taxon>Bacteria</taxon>
        <taxon>Bacillati</taxon>
        <taxon>Bacillota</taxon>
        <taxon>Bacilli</taxon>
        <taxon>Bacillales</taxon>
        <taxon>Anoxybacillaceae</taxon>
        <taxon>Anoxybacillus</taxon>
    </lineage>
</organism>
<name>A0ABT9V260_9BACL</name>
<evidence type="ECO:0000259" key="3">
    <source>
        <dbReference type="Pfam" id="PF00188"/>
    </source>
</evidence>
<dbReference type="Pfam" id="PF00188">
    <property type="entry name" value="CAP"/>
    <property type="match status" value="1"/>
</dbReference>
<dbReference type="PANTHER" id="PTHR31157:SF1">
    <property type="entry name" value="SCP DOMAIN-CONTAINING PROTEIN"/>
    <property type="match status" value="1"/>
</dbReference>
<feature type="compositionally biased region" description="Low complexity" evidence="1">
    <location>
        <begin position="100"/>
        <end position="114"/>
    </location>
</feature>
<dbReference type="RefSeq" id="WP_307149615.1">
    <property type="nucleotide sequence ID" value="NZ_JAUSTU010000005.1"/>
</dbReference>
<reference evidence="4 5" key="1">
    <citation type="submission" date="2023-07" db="EMBL/GenBank/DDBJ databases">
        <title>Genomic Encyclopedia of Type Strains, Phase IV (KMG-IV): sequencing the most valuable type-strain genomes for metagenomic binning, comparative biology and taxonomic classification.</title>
        <authorList>
            <person name="Goeker M."/>
        </authorList>
    </citation>
    <scope>NUCLEOTIDE SEQUENCE [LARGE SCALE GENOMIC DNA]</scope>
    <source>
        <strain evidence="4 5">DSM 23948</strain>
    </source>
</reference>
<dbReference type="Gene3D" id="3.40.33.10">
    <property type="entry name" value="CAP"/>
    <property type="match status" value="1"/>
</dbReference>
<dbReference type="SUPFAM" id="SSF55797">
    <property type="entry name" value="PR-1-like"/>
    <property type="match status" value="1"/>
</dbReference>
<feature type="region of interest" description="Disordered" evidence="1">
    <location>
        <begin position="70"/>
        <end position="115"/>
    </location>
</feature>
<feature type="signal peptide" evidence="2">
    <location>
        <begin position="1"/>
        <end position="27"/>
    </location>
</feature>
<comment type="caution">
    <text evidence="4">The sequence shown here is derived from an EMBL/GenBank/DDBJ whole genome shotgun (WGS) entry which is preliminary data.</text>
</comment>
<dbReference type="EMBL" id="JAUSTU010000005">
    <property type="protein sequence ID" value="MDQ0155035.1"/>
    <property type="molecule type" value="Genomic_DNA"/>
</dbReference>
<dbReference type="NCBIfam" id="TIGR02909">
    <property type="entry name" value="spore_YkwD"/>
    <property type="match status" value="1"/>
</dbReference>
<dbReference type="Proteomes" id="UP001231362">
    <property type="component" value="Unassembled WGS sequence"/>
</dbReference>
<feature type="compositionally biased region" description="Low complexity" evidence="1">
    <location>
        <begin position="70"/>
        <end position="82"/>
    </location>
</feature>
<evidence type="ECO:0000313" key="5">
    <source>
        <dbReference type="Proteomes" id="UP001231362"/>
    </source>
</evidence>
<keyword evidence="2" id="KW-0732">Signal</keyword>
<sequence>MKKKLIFPVAATAALLFTSAGSLNADAATLNPKVEKQVNVYQCSNADQINSLLQKYMKDFQINWNTTNQTTVPQKTTGTTQNNTVHKPATKPAPVQPEQKPTTSTQPKQTTTTSAVSAYEQKVVDLTNQERAKQGLPALKLDTELSKVARTKSQDMLNKGYFSHTSPTYGSPFDMMKQFGITYRSAGENIAKGQKTPEEVVNAWMNSEGHRANILNSSYTHIGVGYVANGNYWTQMFIGK</sequence>
<protein>
    <submittedName>
        <fullName evidence="4">YkwD family protein</fullName>
    </submittedName>
</protein>